<sequence length="75" mass="8830">MSDYPIKECPHCGNDEFFVKQKVSGNIEFNYKFDGSRDAYNGEYVDSLNYTTISKYAYCNNCRKRLFKITDDMKV</sequence>
<protein>
    <submittedName>
        <fullName evidence="1">MqsA</fullName>
    </submittedName>
</protein>
<name>A0A8S5M891_9CAUD</name>
<evidence type="ECO:0000313" key="1">
    <source>
        <dbReference type="EMBL" id="DAD78569.1"/>
    </source>
</evidence>
<organism evidence="1">
    <name type="scientific">Caudovirales sp. ctCiv1</name>
    <dbReference type="NCBI Taxonomy" id="2826769"/>
    <lineage>
        <taxon>Viruses</taxon>
        <taxon>Duplodnaviria</taxon>
        <taxon>Heunggongvirae</taxon>
        <taxon>Uroviricota</taxon>
        <taxon>Caudoviricetes</taxon>
    </lineage>
</organism>
<proteinExistence type="predicted"/>
<accession>A0A8S5M891</accession>
<dbReference type="EMBL" id="BK014846">
    <property type="protein sequence ID" value="DAD78569.1"/>
    <property type="molecule type" value="Genomic_DNA"/>
</dbReference>
<reference evidence="1" key="1">
    <citation type="journal article" date="2021" name="Proc. Natl. Acad. Sci. U.S.A.">
        <title>A Catalog of Tens of Thousands of Viruses from Human Metagenomes Reveals Hidden Associations with Chronic Diseases.</title>
        <authorList>
            <person name="Tisza M.J."/>
            <person name="Buck C.B."/>
        </authorList>
    </citation>
    <scope>NUCLEOTIDE SEQUENCE</scope>
    <source>
        <strain evidence="1">CtCiv1</strain>
    </source>
</reference>